<name>A0A3N3ZM96_9MICC</name>
<evidence type="ECO:0000256" key="1">
    <source>
        <dbReference type="ARBA" id="ARBA00004651"/>
    </source>
</evidence>
<dbReference type="Pfam" id="PF00571">
    <property type="entry name" value="CBS"/>
    <property type="match status" value="1"/>
</dbReference>
<dbReference type="PANTHER" id="PTHR43099:SF5">
    <property type="entry name" value="HLYC_CORC FAMILY TRANSPORTER"/>
    <property type="match status" value="1"/>
</dbReference>
<organism evidence="12 13">
    <name type="scientific">Kocuria soli</name>
    <dbReference type="NCBI Taxonomy" id="2485125"/>
    <lineage>
        <taxon>Bacteria</taxon>
        <taxon>Bacillati</taxon>
        <taxon>Actinomycetota</taxon>
        <taxon>Actinomycetes</taxon>
        <taxon>Micrococcales</taxon>
        <taxon>Micrococcaceae</taxon>
        <taxon>Kocuria</taxon>
    </lineage>
</organism>
<keyword evidence="7" id="KW-0129">CBS domain</keyword>
<dbReference type="GO" id="GO:0005886">
    <property type="term" value="C:plasma membrane"/>
    <property type="evidence" value="ECO:0007669"/>
    <property type="project" value="UniProtKB-SubCell"/>
</dbReference>
<keyword evidence="5 8" id="KW-1133">Transmembrane helix</keyword>
<evidence type="ECO:0000256" key="8">
    <source>
        <dbReference type="PROSITE-ProRule" id="PRU01193"/>
    </source>
</evidence>
<feature type="transmembrane region" description="Helical" evidence="9">
    <location>
        <begin position="132"/>
        <end position="157"/>
    </location>
</feature>
<dbReference type="InterPro" id="IPR000644">
    <property type="entry name" value="CBS_dom"/>
</dbReference>
<gene>
    <name evidence="12" type="ORF">EDL96_12485</name>
</gene>
<feature type="transmembrane region" description="Helical" evidence="9">
    <location>
        <begin position="98"/>
        <end position="120"/>
    </location>
</feature>
<dbReference type="RefSeq" id="WP_123826559.1">
    <property type="nucleotide sequence ID" value="NZ_RKMF01000018.1"/>
</dbReference>
<dbReference type="PANTHER" id="PTHR43099">
    <property type="entry name" value="UPF0053 PROTEIN YRKA"/>
    <property type="match status" value="1"/>
</dbReference>
<dbReference type="InterPro" id="IPR044751">
    <property type="entry name" value="Ion_transp-like_CBS"/>
</dbReference>
<evidence type="ECO:0000256" key="2">
    <source>
        <dbReference type="ARBA" id="ARBA00022475"/>
    </source>
</evidence>
<dbReference type="InterPro" id="IPR002550">
    <property type="entry name" value="CNNM"/>
</dbReference>
<keyword evidence="2" id="KW-1003">Cell membrane</keyword>
<dbReference type="Pfam" id="PF01595">
    <property type="entry name" value="CNNM"/>
    <property type="match status" value="1"/>
</dbReference>
<dbReference type="SUPFAM" id="SSF54631">
    <property type="entry name" value="CBS-domain pair"/>
    <property type="match status" value="1"/>
</dbReference>
<dbReference type="AlphaFoldDB" id="A0A3N3ZM96"/>
<dbReference type="SMART" id="SM00116">
    <property type="entry name" value="CBS"/>
    <property type="match status" value="1"/>
</dbReference>
<dbReference type="CDD" id="cd04590">
    <property type="entry name" value="CBS_pair_CorC_HlyC_assoc"/>
    <property type="match status" value="1"/>
</dbReference>
<evidence type="ECO:0000256" key="9">
    <source>
        <dbReference type="SAM" id="Phobius"/>
    </source>
</evidence>
<evidence type="ECO:0000259" key="11">
    <source>
        <dbReference type="PROSITE" id="PS51846"/>
    </source>
</evidence>
<comment type="caution">
    <text evidence="12">The sequence shown here is derived from an EMBL/GenBank/DDBJ whole genome shotgun (WGS) entry which is preliminary data.</text>
</comment>
<evidence type="ECO:0000313" key="12">
    <source>
        <dbReference type="EMBL" id="ROZ61768.1"/>
    </source>
</evidence>
<dbReference type="InterPro" id="IPR051676">
    <property type="entry name" value="UPF0053_domain"/>
</dbReference>
<dbReference type="PROSITE" id="PS51846">
    <property type="entry name" value="CNNM"/>
    <property type="match status" value="1"/>
</dbReference>
<dbReference type="OrthoDB" id="110231at2"/>
<sequence>MSDALAVLVLVLLLLGNAFFVGAEFAMVSARRDQLEPRAADGSGAARSALKGIEDVSTSLAATQLGITACSLLIGSVGEPAIAHLIEPLFEMVGVPEFLVHPIALVIALLVVTFLHMVIGEMVPKNIAIAQPAASALALGPVLRFFVVVLRPVIWLMNETANLVVRYGFRATPKDEVASAYTSDEVAGFVAESGRVGLLDSDEIHLLTGALNFERLTAADVAIPFEQMRTVAHDATNAHLERLTAETGFSRFPVVGPDGELQGYVHTKDVLGLAPEQRDQPFDRSILHQLGTVPEEAKLQSVMRRMQVNNAHLALVEGSAETQGQRAIVALEDVLEELVGEVRDATDMPRPR</sequence>
<accession>A0A3N3ZM96</accession>
<keyword evidence="13" id="KW-1185">Reference proteome</keyword>
<evidence type="ECO:0000256" key="7">
    <source>
        <dbReference type="PROSITE-ProRule" id="PRU00703"/>
    </source>
</evidence>
<evidence type="ECO:0000256" key="5">
    <source>
        <dbReference type="ARBA" id="ARBA00022989"/>
    </source>
</evidence>
<comment type="subcellular location">
    <subcellularLocation>
        <location evidence="1">Cell membrane</location>
        <topology evidence="1">Multi-pass membrane protein</topology>
    </subcellularLocation>
</comment>
<evidence type="ECO:0000259" key="10">
    <source>
        <dbReference type="PROSITE" id="PS51371"/>
    </source>
</evidence>
<keyword evidence="3 8" id="KW-0812">Transmembrane</keyword>
<feature type="domain" description="CBS" evidence="10">
    <location>
        <begin position="222"/>
        <end position="280"/>
    </location>
</feature>
<dbReference type="Proteomes" id="UP000270616">
    <property type="component" value="Unassembled WGS sequence"/>
</dbReference>
<protein>
    <submittedName>
        <fullName evidence="12">HlyC/CorC family transporter</fullName>
    </submittedName>
</protein>
<proteinExistence type="predicted"/>
<dbReference type="PROSITE" id="PS51371">
    <property type="entry name" value="CBS"/>
    <property type="match status" value="1"/>
</dbReference>
<evidence type="ECO:0000256" key="4">
    <source>
        <dbReference type="ARBA" id="ARBA00022737"/>
    </source>
</evidence>
<evidence type="ECO:0000256" key="6">
    <source>
        <dbReference type="ARBA" id="ARBA00023136"/>
    </source>
</evidence>
<reference evidence="12 13" key="1">
    <citation type="submission" date="2018-10" db="EMBL/GenBank/DDBJ databases">
        <title>Kocuria sp. M5W7-7, whole genome shotgun sequence.</title>
        <authorList>
            <person name="Tuo L."/>
        </authorList>
    </citation>
    <scope>NUCLEOTIDE SEQUENCE [LARGE SCALE GENOMIC DNA]</scope>
    <source>
        <strain evidence="12 13">M5W7-7</strain>
    </source>
</reference>
<evidence type="ECO:0000256" key="3">
    <source>
        <dbReference type="ARBA" id="ARBA00022692"/>
    </source>
</evidence>
<keyword evidence="4" id="KW-0677">Repeat</keyword>
<keyword evidence="6 8" id="KW-0472">Membrane</keyword>
<dbReference type="InterPro" id="IPR046342">
    <property type="entry name" value="CBS_dom_sf"/>
</dbReference>
<dbReference type="EMBL" id="RKMF01000018">
    <property type="protein sequence ID" value="ROZ61768.1"/>
    <property type="molecule type" value="Genomic_DNA"/>
</dbReference>
<feature type="domain" description="CNNM transmembrane" evidence="11">
    <location>
        <begin position="1"/>
        <end position="203"/>
    </location>
</feature>
<evidence type="ECO:0000313" key="13">
    <source>
        <dbReference type="Proteomes" id="UP000270616"/>
    </source>
</evidence>
<dbReference type="Gene3D" id="3.10.580.10">
    <property type="entry name" value="CBS-domain"/>
    <property type="match status" value="1"/>
</dbReference>